<accession>A0A4C1XHB3</accession>
<evidence type="ECO:0000256" key="1">
    <source>
        <dbReference type="SAM" id="Coils"/>
    </source>
</evidence>
<dbReference type="EMBL" id="BGZK01000819">
    <property type="protein sequence ID" value="GBP61679.1"/>
    <property type="molecule type" value="Genomic_DNA"/>
</dbReference>
<feature type="coiled-coil region" evidence="1">
    <location>
        <begin position="154"/>
        <end position="199"/>
    </location>
</feature>
<feature type="region of interest" description="Disordered" evidence="2">
    <location>
        <begin position="122"/>
        <end position="154"/>
    </location>
</feature>
<dbReference type="Proteomes" id="UP000299102">
    <property type="component" value="Unassembled WGS sequence"/>
</dbReference>
<name>A0A4C1XHB3_EUMVA</name>
<keyword evidence="4" id="KW-1185">Reference proteome</keyword>
<dbReference type="AlphaFoldDB" id="A0A4C1XHB3"/>
<gene>
    <name evidence="3" type="ORF">EVAR_43617_1</name>
</gene>
<dbReference type="STRING" id="151549.A0A4C1XHB3"/>
<sequence length="335" mass="37248">MEYSIYSSASGVSDDTLGENIVNEKYTVARRAEELTAQLEAVQQELHETRRGYQTALDIQRHLAAELETVQTEAIRVRADFENRLAITRGELDSLRAENIAAAEAHAVQVEALRAELSVAKKRERERDTNPSSPFVDRESPVRVDEESGTSTAIDEARAALENARAEAEEWRARAEELAADAEQLREVAEQRASEARAATEREAIALAELSLARATVASAIDADATSSHAVKGNSLFAEVEDKRQELARALLLSKQANAQLRREAAATRRELEALQRERRVADDSAHRHYVALAEVYEERITQLEVALERARRESPAPTADPPVRRLPALTSRLR</sequence>
<evidence type="ECO:0000313" key="4">
    <source>
        <dbReference type="Proteomes" id="UP000299102"/>
    </source>
</evidence>
<evidence type="ECO:0000256" key="2">
    <source>
        <dbReference type="SAM" id="MobiDB-lite"/>
    </source>
</evidence>
<protein>
    <submittedName>
        <fullName evidence="3">Uncharacterized protein</fullName>
    </submittedName>
</protein>
<proteinExistence type="predicted"/>
<dbReference type="OrthoDB" id="2121607at2759"/>
<reference evidence="3 4" key="1">
    <citation type="journal article" date="2019" name="Commun. Biol.">
        <title>The bagworm genome reveals a unique fibroin gene that provides high tensile strength.</title>
        <authorList>
            <person name="Kono N."/>
            <person name="Nakamura H."/>
            <person name="Ohtoshi R."/>
            <person name="Tomita M."/>
            <person name="Numata K."/>
            <person name="Arakawa K."/>
        </authorList>
    </citation>
    <scope>NUCLEOTIDE SEQUENCE [LARGE SCALE GENOMIC DNA]</scope>
</reference>
<feature type="compositionally biased region" description="Basic and acidic residues" evidence="2">
    <location>
        <begin position="136"/>
        <end position="146"/>
    </location>
</feature>
<keyword evidence="1" id="KW-0175">Coiled coil</keyword>
<comment type="caution">
    <text evidence="3">The sequence shown here is derived from an EMBL/GenBank/DDBJ whole genome shotgun (WGS) entry which is preliminary data.</text>
</comment>
<organism evidence="3 4">
    <name type="scientific">Eumeta variegata</name>
    <name type="common">Bagworm moth</name>
    <name type="synonym">Eumeta japonica</name>
    <dbReference type="NCBI Taxonomy" id="151549"/>
    <lineage>
        <taxon>Eukaryota</taxon>
        <taxon>Metazoa</taxon>
        <taxon>Ecdysozoa</taxon>
        <taxon>Arthropoda</taxon>
        <taxon>Hexapoda</taxon>
        <taxon>Insecta</taxon>
        <taxon>Pterygota</taxon>
        <taxon>Neoptera</taxon>
        <taxon>Endopterygota</taxon>
        <taxon>Lepidoptera</taxon>
        <taxon>Glossata</taxon>
        <taxon>Ditrysia</taxon>
        <taxon>Tineoidea</taxon>
        <taxon>Psychidae</taxon>
        <taxon>Oiketicinae</taxon>
        <taxon>Eumeta</taxon>
    </lineage>
</organism>
<feature type="region of interest" description="Disordered" evidence="2">
    <location>
        <begin position="309"/>
        <end position="335"/>
    </location>
</feature>
<evidence type="ECO:0000313" key="3">
    <source>
        <dbReference type="EMBL" id="GBP61679.1"/>
    </source>
</evidence>